<dbReference type="HAMAP" id="MF_00362">
    <property type="entry name" value="Ribosomal_uL10"/>
    <property type="match status" value="1"/>
</dbReference>
<comment type="function">
    <text evidence="1 6">Forms part of the ribosomal stalk, playing a central role in the interaction of the ribosome with GTP-bound translation factors.</text>
</comment>
<keyword evidence="8" id="KW-1185">Reference proteome</keyword>
<name>A0A6M1RLZ0_9BACT</name>
<dbReference type="InterPro" id="IPR047865">
    <property type="entry name" value="Ribosomal_uL10_bac_type"/>
</dbReference>
<evidence type="ECO:0000256" key="5">
    <source>
        <dbReference type="ARBA" id="ARBA00035202"/>
    </source>
</evidence>
<comment type="similarity">
    <text evidence="2 6">Belongs to the universal ribosomal protein uL10 family.</text>
</comment>
<evidence type="ECO:0000313" key="8">
    <source>
        <dbReference type="Proteomes" id="UP000477311"/>
    </source>
</evidence>
<evidence type="ECO:0000256" key="6">
    <source>
        <dbReference type="HAMAP-Rule" id="MF_00362"/>
    </source>
</evidence>
<dbReference type="NCBIfam" id="NF000955">
    <property type="entry name" value="PRK00099.1-1"/>
    <property type="match status" value="1"/>
</dbReference>
<keyword evidence="3 6" id="KW-0689">Ribosomal protein</keyword>
<evidence type="ECO:0000256" key="4">
    <source>
        <dbReference type="ARBA" id="ARBA00023274"/>
    </source>
</evidence>
<evidence type="ECO:0000256" key="3">
    <source>
        <dbReference type="ARBA" id="ARBA00022980"/>
    </source>
</evidence>
<evidence type="ECO:0000256" key="1">
    <source>
        <dbReference type="ARBA" id="ARBA00002633"/>
    </source>
</evidence>
<dbReference type="Proteomes" id="UP000477311">
    <property type="component" value="Unassembled WGS sequence"/>
</dbReference>
<dbReference type="GO" id="GO:1990904">
    <property type="term" value="C:ribonucleoprotein complex"/>
    <property type="evidence" value="ECO:0007669"/>
    <property type="project" value="UniProtKB-KW"/>
</dbReference>
<evidence type="ECO:0000313" key="7">
    <source>
        <dbReference type="EMBL" id="NGO38673.1"/>
    </source>
</evidence>
<keyword evidence="6" id="KW-0699">rRNA-binding</keyword>
<dbReference type="PANTHER" id="PTHR11560">
    <property type="entry name" value="39S RIBOSOMAL PROTEIN L10, MITOCHONDRIAL"/>
    <property type="match status" value="1"/>
</dbReference>
<keyword evidence="4 6" id="KW-0687">Ribonucleoprotein</keyword>
<evidence type="ECO:0000256" key="2">
    <source>
        <dbReference type="ARBA" id="ARBA00008889"/>
    </source>
</evidence>
<protein>
    <recommendedName>
        <fullName evidence="5 6">Large ribosomal subunit protein uL10</fullName>
    </recommendedName>
</protein>
<dbReference type="GO" id="GO:0070180">
    <property type="term" value="F:large ribosomal subunit rRNA binding"/>
    <property type="evidence" value="ECO:0007669"/>
    <property type="project" value="UniProtKB-UniRule"/>
</dbReference>
<dbReference type="InterPro" id="IPR043141">
    <property type="entry name" value="Ribosomal_uL10-like_sf"/>
</dbReference>
<sequence>MRPEKQSLTQEYLQRLQSSPYVILVNYTGLNVAAMTELRRRLRAAQAELHVIKNTIFRIAAREAGLGDLGDALVGQLAAVTGRHDVCAAAKVLKTFAAEFDKPKFHLGLLGNQRLDAAQLQQLAELPPLDTLRAQLLGLLQEPAARLVRLIQTPAARLARVIQARIDKEGGQSAGS</sequence>
<dbReference type="CDD" id="cd05797">
    <property type="entry name" value="Ribosomal_L10"/>
    <property type="match status" value="1"/>
</dbReference>
<dbReference type="InterPro" id="IPR022973">
    <property type="entry name" value="Ribosomal_uL10_bac"/>
</dbReference>
<dbReference type="RefSeq" id="WP_165106266.1">
    <property type="nucleotide sequence ID" value="NZ_JAAKYA010000027.1"/>
</dbReference>
<organism evidence="7 8">
    <name type="scientific">Limisphaera ngatamarikiensis</name>
    <dbReference type="NCBI Taxonomy" id="1324935"/>
    <lineage>
        <taxon>Bacteria</taxon>
        <taxon>Pseudomonadati</taxon>
        <taxon>Verrucomicrobiota</taxon>
        <taxon>Verrucomicrobiia</taxon>
        <taxon>Limisphaerales</taxon>
        <taxon>Limisphaeraceae</taxon>
        <taxon>Limisphaera</taxon>
    </lineage>
</organism>
<dbReference type="GO" id="GO:0006412">
    <property type="term" value="P:translation"/>
    <property type="evidence" value="ECO:0007669"/>
    <property type="project" value="UniProtKB-UniRule"/>
</dbReference>
<dbReference type="GO" id="GO:0005840">
    <property type="term" value="C:ribosome"/>
    <property type="evidence" value="ECO:0007669"/>
    <property type="project" value="UniProtKB-KW"/>
</dbReference>
<dbReference type="AlphaFoldDB" id="A0A6M1RLZ0"/>
<comment type="caution">
    <text evidence="7">The sequence shown here is derived from an EMBL/GenBank/DDBJ whole genome shotgun (WGS) entry which is preliminary data.</text>
</comment>
<dbReference type="Gene3D" id="3.30.70.1730">
    <property type="match status" value="1"/>
</dbReference>
<dbReference type="Pfam" id="PF00466">
    <property type="entry name" value="Ribosomal_L10"/>
    <property type="match status" value="1"/>
</dbReference>
<dbReference type="EMBL" id="JAAKYA010000027">
    <property type="protein sequence ID" value="NGO38673.1"/>
    <property type="molecule type" value="Genomic_DNA"/>
</dbReference>
<comment type="subunit">
    <text evidence="6">Part of the ribosomal stalk of the 50S ribosomal subunit. The N-terminus interacts with L11 and the large rRNA to form the base of the stalk. The C-terminus forms an elongated spine to which L12 dimers bind in a sequential fashion forming a multimeric L10(L12)X complex.</text>
</comment>
<proteinExistence type="inferred from homology"/>
<keyword evidence="6" id="KW-0694">RNA-binding</keyword>
<dbReference type="InterPro" id="IPR001790">
    <property type="entry name" value="Ribosomal_uL10"/>
</dbReference>
<accession>A0A6M1RLZ0</accession>
<dbReference type="SUPFAM" id="SSF160369">
    <property type="entry name" value="Ribosomal protein L10-like"/>
    <property type="match status" value="1"/>
</dbReference>
<dbReference type="Gene3D" id="6.10.250.290">
    <property type="match status" value="1"/>
</dbReference>
<reference evidence="7 8" key="1">
    <citation type="submission" date="2020-02" db="EMBL/GenBank/DDBJ databases">
        <title>Draft genome sequence of Limisphaera ngatamarikiensis NGM72.4T, a thermophilic Verrucomicrobia grouped in subdivision 3.</title>
        <authorList>
            <person name="Carere C.R."/>
            <person name="Steen J."/>
            <person name="Hugenholtz P."/>
            <person name="Stott M.B."/>
        </authorList>
    </citation>
    <scope>NUCLEOTIDE SEQUENCE [LARGE SCALE GENOMIC DNA]</scope>
    <source>
        <strain evidence="7 8">NGM72.4</strain>
    </source>
</reference>
<gene>
    <name evidence="6" type="primary">rplJ</name>
    <name evidence="7" type="ORF">G4L39_04585</name>
</gene>